<keyword evidence="7" id="KW-0249">Electron transport</keyword>
<keyword evidence="7" id="KW-0288">FMN</keyword>
<dbReference type="InterPro" id="IPR013130">
    <property type="entry name" value="Fe3_Rdtase_TM_dom"/>
</dbReference>
<comment type="function">
    <text evidence="7">Part of the MsrPQ system that repairs oxidized periplasmic proteins containing methionine sulfoxide residues (Met-O), using respiratory chain electrons. Thus protects these proteins from oxidative-stress damage caused by reactive species of oxygen and chlorine generated by the host defense mechanisms. MsrPQ is essential for the maintenance of envelope integrity under bleach stress, rescuing a wide series of structurally unrelated periplasmic proteins from methionine oxidation. MsrQ provides electrons for reduction to the reductase catalytic subunit MsrP, using the quinone pool of the respiratory chain.</text>
</comment>
<accession>A0A1M6KZ42</accession>
<comment type="caution">
    <text evidence="7">Lacks conserved residue(s) required for the propagation of feature annotation.</text>
</comment>
<keyword evidence="3 7" id="KW-0812">Transmembrane</keyword>
<keyword evidence="6 7" id="KW-0472">Membrane</keyword>
<keyword evidence="7" id="KW-0349">Heme</keyword>
<dbReference type="GO" id="GO:0005886">
    <property type="term" value="C:plasma membrane"/>
    <property type="evidence" value="ECO:0007669"/>
    <property type="project" value="UniProtKB-SubCell"/>
</dbReference>
<dbReference type="PANTHER" id="PTHR36964:SF1">
    <property type="entry name" value="PROTEIN-METHIONINE-SULFOXIDE REDUCTASE HEME-BINDING SUBUNIT MSRQ"/>
    <property type="match status" value="1"/>
</dbReference>
<evidence type="ECO:0000256" key="1">
    <source>
        <dbReference type="ARBA" id="ARBA00004141"/>
    </source>
</evidence>
<keyword evidence="7" id="KW-0285">Flavoprotein</keyword>
<comment type="subcellular location">
    <subcellularLocation>
        <location evidence="7">Cell membrane</location>
        <topology evidence="7">Multi-pass membrane protein</topology>
    </subcellularLocation>
    <subcellularLocation>
        <location evidence="1">Membrane</location>
        <topology evidence="1">Multi-pass membrane protein</topology>
    </subcellularLocation>
</comment>
<dbReference type="InterPro" id="IPR022837">
    <property type="entry name" value="MsrQ-like"/>
</dbReference>
<keyword evidence="11" id="KW-1185">Reference proteome</keyword>
<evidence type="ECO:0000256" key="6">
    <source>
        <dbReference type="ARBA" id="ARBA00023136"/>
    </source>
</evidence>
<keyword evidence="2 7" id="KW-0813">Transport</keyword>
<evidence type="ECO:0000256" key="4">
    <source>
        <dbReference type="ARBA" id="ARBA00022989"/>
    </source>
</evidence>
<dbReference type="EMBL" id="FQZF01000017">
    <property type="protein sequence ID" value="SHJ64102.1"/>
    <property type="molecule type" value="Genomic_DNA"/>
</dbReference>
<sequence>MSEAAITSPARPRRPRREGPPPPKPGPWPWLDRGGRFSPFKAAVLLGCFLPLLRLAWLWAADGLGPEPLTLATHETGDWCVRFLLISLAVTPARWALDWPKAMQLRRMLGLAALGYGLVHLALYVGNEHLRLWHVLLEIVKRPYLSTGFTALIGLAVLGWTSTDGALRRLGREWKSLHRLVYPLTALGILHFYMQSKINVSEPVLMSGLFLWLMLWRLVPARWRSVPWALVPVALLAAAGAAGLEYLWYALATNLPATAIFQANFDLEFEIRPAVWVLLAGLAFATLAGLCWGIREVFAGRSALPPPPALHE</sequence>
<dbReference type="GO" id="GO:0020037">
    <property type="term" value="F:heme binding"/>
    <property type="evidence" value="ECO:0007669"/>
    <property type="project" value="UniProtKB-UniRule"/>
</dbReference>
<comment type="subunit">
    <text evidence="7">Heterodimer of a catalytic subunit (MsrP) and a heme-binding subunit (MsrQ).</text>
</comment>
<dbReference type="GO" id="GO:0009055">
    <property type="term" value="F:electron transfer activity"/>
    <property type="evidence" value="ECO:0007669"/>
    <property type="project" value="UniProtKB-UniRule"/>
</dbReference>
<gene>
    <name evidence="7" type="primary">msrQ</name>
    <name evidence="10" type="ORF">SAMN02745194_03028</name>
</gene>
<feature type="transmembrane region" description="Helical" evidence="7">
    <location>
        <begin position="109"/>
        <end position="126"/>
    </location>
</feature>
<evidence type="ECO:0000256" key="8">
    <source>
        <dbReference type="SAM" id="MobiDB-lite"/>
    </source>
</evidence>
<evidence type="ECO:0000256" key="7">
    <source>
        <dbReference type="HAMAP-Rule" id="MF_01207"/>
    </source>
</evidence>
<dbReference type="AlphaFoldDB" id="A0A1M6KZ42"/>
<feature type="transmembrane region" description="Helical" evidence="7">
    <location>
        <begin position="200"/>
        <end position="219"/>
    </location>
</feature>
<protein>
    <recommendedName>
        <fullName evidence="7">Protein-methionine-sulfoxide reductase heme-binding subunit MsrQ</fullName>
    </recommendedName>
    <alternativeName>
        <fullName evidence="7">Flavocytochrome MsrQ</fullName>
    </alternativeName>
</protein>
<dbReference type="RefSeq" id="WP_245818317.1">
    <property type="nucleotide sequence ID" value="NZ_FQZF01000017.1"/>
</dbReference>
<keyword evidence="5 7" id="KW-0408">Iron</keyword>
<comment type="similarity">
    <text evidence="7">Belongs to the MsrQ family.</text>
</comment>
<evidence type="ECO:0000313" key="11">
    <source>
        <dbReference type="Proteomes" id="UP000184387"/>
    </source>
</evidence>
<dbReference type="Proteomes" id="UP000184387">
    <property type="component" value="Unassembled WGS sequence"/>
</dbReference>
<keyword evidence="7" id="KW-0479">Metal-binding</keyword>
<organism evidence="10 11">
    <name type="scientific">Muricoccus roseus</name>
    <dbReference type="NCBI Taxonomy" id="198092"/>
    <lineage>
        <taxon>Bacteria</taxon>
        <taxon>Pseudomonadati</taxon>
        <taxon>Pseudomonadota</taxon>
        <taxon>Alphaproteobacteria</taxon>
        <taxon>Acetobacterales</taxon>
        <taxon>Roseomonadaceae</taxon>
        <taxon>Muricoccus</taxon>
    </lineage>
</organism>
<evidence type="ECO:0000259" key="9">
    <source>
        <dbReference type="Pfam" id="PF01794"/>
    </source>
</evidence>
<feature type="transmembrane region" description="Helical" evidence="7">
    <location>
        <begin position="146"/>
        <end position="167"/>
    </location>
</feature>
<dbReference type="HAMAP" id="MF_01207">
    <property type="entry name" value="MsrQ"/>
    <property type="match status" value="1"/>
</dbReference>
<evidence type="ECO:0000256" key="5">
    <source>
        <dbReference type="ARBA" id="ARBA00023004"/>
    </source>
</evidence>
<feature type="transmembrane region" description="Helical" evidence="7">
    <location>
        <begin position="79"/>
        <end position="97"/>
    </location>
</feature>
<dbReference type="GO" id="GO:0010181">
    <property type="term" value="F:FMN binding"/>
    <property type="evidence" value="ECO:0007669"/>
    <property type="project" value="UniProtKB-UniRule"/>
</dbReference>
<reference evidence="10 11" key="1">
    <citation type="submission" date="2016-11" db="EMBL/GenBank/DDBJ databases">
        <authorList>
            <person name="Jaros S."/>
            <person name="Januszkiewicz K."/>
            <person name="Wedrychowicz H."/>
        </authorList>
    </citation>
    <scope>NUCLEOTIDE SEQUENCE [LARGE SCALE GENOMIC DNA]</scope>
    <source>
        <strain evidence="10 11">DSM 14916</strain>
    </source>
</reference>
<feature type="transmembrane region" description="Helical" evidence="7">
    <location>
        <begin position="179"/>
        <end position="194"/>
    </location>
</feature>
<feature type="domain" description="Ferric oxidoreductase" evidence="9">
    <location>
        <begin position="84"/>
        <end position="188"/>
    </location>
</feature>
<feature type="transmembrane region" description="Helical" evidence="7">
    <location>
        <begin position="40"/>
        <end position="59"/>
    </location>
</feature>
<evidence type="ECO:0000256" key="3">
    <source>
        <dbReference type="ARBA" id="ARBA00022692"/>
    </source>
</evidence>
<dbReference type="Pfam" id="PF01794">
    <property type="entry name" value="Ferric_reduct"/>
    <property type="match status" value="1"/>
</dbReference>
<dbReference type="STRING" id="198092.SAMN02745194_03028"/>
<keyword evidence="7" id="KW-1003">Cell membrane</keyword>
<feature type="transmembrane region" description="Helical" evidence="7">
    <location>
        <begin position="226"/>
        <end position="249"/>
    </location>
</feature>
<evidence type="ECO:0000256" key="2">
    <source>
        <dbReference type="ARBA" id="ARBA00022448"/>
    </source>
</evidence>
<dbReference type="GO" id="GO:0016679">
    <property type="term" value="F:oxidoreductase activity, acting on diphenols and related substances as donors"/>
    <property type="evidence" value="ECO:0007669"/>
    <property type="project" value="TreeGrafter"/>
</dbReference>
<evidence type="ECO:0000313" key="10">
    <source>
        <dbReference type="EMBL" id="SHJ64102.1"/>
    </source>
</evidence>
<feature type="transmembrane region" description="Helical" evidence="7">
    <location>
        <begin position="274"/>
        <end position="294"/>
    </location>
</feature>
<dbReference type="GO" id="GO:0030091">
    <property type="term" value="P:protein repair"/>
    <property type="evidence" value="ECO:0007669"/>
    <property type="project" value="UniProtKB-UniRule"/>
</dbReference>
<dbReference type="PANTHER" id="PTHR36964">
    <property type="entry name" value="PROTEIN-METHIONINE-SULFOXIDE REDUCTASE HEME-BINDING SUBUNIT MSRQ"/>
    <property type="match status" value="1"/>
</dbReference>
<name>A0A1M6KZ42_9PROT</name>
<keyword evidence="4 7" id="KW-1133">Transmembrane helix</keyword>
<feature type="region of interest" description="Disordered" evidence="8">
    <location>
        <begin position="1"/>
        <end position="29"/>
    </location>
</feature>
<comment type="cofactor">
    <cofactor evidence="7">
        <name>heme b</name>
        <dbReference type="ChEBI" id="CHEBI:60344"/>
    </cofactor>
    <text evidence="7">Binds 1 heme b (iron(II)-protoporphyrin IX) group per subunit.</text>
</comment>
<comment type="cofactor">
    <cofactor evidence="7">
        <name>FMN</name>
        <dbReference type="ChEBI" id="CHEBI:58210"/>
    </cofactor>
    <text evidence="7">Binds 1 FMN per subunit.</text>
</comment>
<dbReference type="GO" id="GO:0046872">
    <property type="term" value="F:metal ion binding"/>
    <property type="evidence" value="ECO:0007669"/>
    <property type="project" value="UniProtKB-KW"/>
</dbReference>
<proteinExistence type="inferred from homology"/>